<feature type="compositionally biased region" description="Low complexity" evidence="1">
    <location>
        <begin position="236"/>
        <end position="249"/>
    </location>
</feature>
<feature type="region of interest" description="Disordered" evidence="1">
    <location>
        <begin position="365"/>
        <end position="404"/>
    </location>
</feature>
<keyword evidence="2" id="KW-0472">Membrane</keyword>
<evidence type="ECO:0000256" key="2">
    <source>
        <dbReference type="SAM" id="Phobius"/>
    </source>
</evidence>
<dbReference type="AlphaFoldDB" id="A0A7W7N0R5"/>
<feature type="compositionally biased region" description="Low complexity" evidence="1">
    <location>
        <begin position="258"/>
        <end position="281"/>
    </location>
</feature>
<protein>
    <submittedName>
        <fullName evidence="4">Uncharacterized protein</fullName>
    </submittedName>
</protein>
<accession>A0A7W7N0R5</accession>
<proteinExistence type="predicted"/>
<dbReference type="EMBL" id="JACHMV010000001">
    <property type="protein sequence ID" value="MBB4778193.1"/>
    <property type="molecule type" value="Genomic_DNA"/>
</dbReference>
<feature type="transmembrane region" description="Helical" evidence="2">
    <location>
        <begin position="328"/>
        <end position="347"/>
    </location>
</feature>
<comment type="caution">
    <text evidence="4">The sequence shown here is derived from an EMBL/GenBank/DDBJ whole genome shotgun (WGS) entry which is preliminary data.</text>
</comment>
<reference evidence="4 5" key="2">
    <citation type="submission" date="2020-08" db="EMBL/GenBank/DDBJ databases">
        <title>Sequencing the genomes of 1000 actinobacteria strains.</title>
        <authorList>
            <person name="Klenk H.-P."/>
        </authorList>
    </citation>
    <scope>NUCLEOTIDE SEQUENCE [LARGE SCALE GENOMIC DNA]</scope>
    <source>
        <strain evidence="4 5">DSM 44772</strain>
    </source>
</reference>
<evidence type="ECO:0000256" key="1">
    <source>
        <dbReference type="SAM" id="MobiDB-lite"/>
    </source>
</evidence>
<gene>
    <name evidence="4" type="ORF">F4557_006611</name>
    <name evidence="3" type="ORF">GCM10009546_71990</name>
</gene>
<feature type="compositionally biased region" description="Pro residues" evidence="1">
    <location>
        <begin position="374"/>
        <end position="383"/>
    </location>
</feature>
<dbReference type="RefSeq" id="WP_184889121.1">
    <property type="nucleotide sequence ID" value="NZ_BAAAHD010000094.1"/>
</dbReference>
<sequence>MSGSRDTRESAEEAGTSAVPADAVPPSFGGAAPPAGPPPADAEPATDAEPAASDSLRLPPFGLEAPWWAAESTETAPPGEDASPASGSGAPAESGSQSDAESGPAIGGGPPGTLVAGVGVPKVDSRGAVPADPIVKRALSSGDTDPDGFPAVSPEAERPAEAAAAAEEAPGTGTPEPAATAVDMPAVADEPGGNAPVAPEKSARDEQASAFEKARAAEDASIASAGEVLEPDAILPVGVTPPTGSGPFPQGAVAAGSTPADAEPGTAPTGGAAEDAETTAPQPAVIAPVYHVEGAVPLDTAPPPGQPPQSAAAAGPAKGGGPNRRRPLLIGGGAAIILAAGVALFTVGGTGSDDGRDGDATAVQAPATAQSTPPAAPATPSPTPSAAGPPSRIDNERTDREPLAFQDVFPTETIKLGGRTYTRDRWSLNREPSYAARGSMLQALEREKCRKIVRATFIERSTSLAVTSGIAVMPTKEAALRVSRAGDPARYEWFRGMGGKNTPNLDRAGGYAAATVRGRYVAYAYVQWANGQEARPGDPVIKQAAQRFLDYDLRPIVERARR</sequence>
<evidence type="ECO:0000313" key="5">
    <source>
        <dbReference type="Proteomes" id="UP000549343"/>
    </source>
</evidence>
<name>A0A7W7N0R5_9ACTN</name>
<keyword evidence="2" id="KW-0812">Transmembrane</keyword>
<dbReference type="Proteomes" id="UP001501427">
    <property type="component" value="Unassembled WGS sequence"/>
</dbReference>
<keyword evidence="6" id="KW-1185">Reference proteome</keyword>
<feature type="compositionally biased region" description="Low complexity" evidence="1">
    <location>
        <begin position="161"/>
        <end position="181"/>
    </location>
</feature>
<organism evidence="4 5">
    <name type="scientific">Actinomadura livida</name>
    <dbReference type="NCBI Taxonomy" id="79909"/>
    <lineage>
        <taxon>Bacteria</taxon>
        <taxon>Bacillati</taxon>
        <taxon>Actinomycetota</taxon>
        <taxon>Actinomycetes</taxon>
        <taxon>Streptosporangiales</taxon>
        <taxon>Thermomonosporaceae</taxon>
        <taxon>Actinomadura</taxon>
    </lineage>
</organism>
<evidence type="ECO:0000313" key="3">
    <source>
        <dbReference type="EMBL" id="GAA0599570.1"/>
    </source>
</evidence>
<evidence type="ECO:0000313" key="4">
    <source>
        <dbReference type="EMBL" id="MBB4778193.1"/>
    </source>
</evidence>
<evidence type="ECO:0000313" key="6">
    <source>
        <dbReference type="Proteomes" id="UP001501427"/>
    </source>
</evidence>
<reference evidence="3 6" key="1">
    <citation type="journal article" date="2019" name="Int. J. Syst. Evol. Microbiol.">
        <title>The Global Catalogue of Microorganisms (GCM) 10K type strain sequencing project: providing services to taxonomists for standard genome sequencing and annotation.</title>
        <authorList>
            <consortium name="The Broad Institute Genomics Platform"/>
            <consortium name="The Broad Institute Genome Sequencing Center for Infectious Disease"/>
            <person name="Wu L."/>
            <person name="Ma J."/>
        </authorList>
    </citation>
    <scope>NUCLEOTIDE SEQUENCE [LARGE SCALE GENOMIC DNA]</scope>
    <source>
        <strain evidence="3 6">JCM 10667</strain>
    </source>
</reference>
<feature type="compositionally biased region" description="Basic and acidic residues" evidence="1">
    <location>
        <begin position="201"/>
        <end position="218"/>
    </location>
</feature>
<feature type="compositionally biased region" description="Basic and acidic residues" evidence="1">
    <location>
        <begin position="393"/>
        <end position="402"/>
    </location>
</feature>
<feature type="compositionally biased region" description="Low complexity" evidence="1">
    <location>
        <begin position="42"/>
        <end position="55"/>
    </location>
</feature>
<keyword evidence="2" id="KW-1133">Transmembrane helix</keyword>
<feature type="compositionally biased region" description="Low complexity" evidence="1">
    <location>
        <begin position="76"/>
        <end position="96"/>
    </location>
</feature>
<feature type="compositionally biased region" description="Basic and acidic residues" evidence="1">
    <location>
        <begin position="1"/>
        <end position="11"/>
    </location>
</feature>
<feature type="region of interest" description="Disordered" evidence="1">
    <location>
        <begin position="1"/>
        <end position="326"/>
    </location>
</feature>
<dbReference type="Proteomes" id="UP000549343">
    <property type="component" value="Unassembled WGS sequence"/>
</dbReference>
<dbReference type="EMBL" id="BAAAHD010000094">
    <property type="protein sequence ID" value="GAA0599570.1"/>
    <property type="molecule type" value="Genomic_DNA"/>
</dbReference>
<reference evidence="3" key="3">
    <citation type="submission" date="2023-12" db="EMBL/GenBank/DDBJ databases">
        <authorList>
            <person name="Sun Q."/>
            <person name="Inoue M."/>
        </authorList>
    </citation>
    <scope>NUCLEOTIDE SEQUENCE</scope>
    <source>
        <strain evidence="3">JCM 10667</strain>
    </source>
</reference>